<sequence length="110" mass="12391">MKSQLFMHLVSVTTKFTVVLLYKLLGVTCESEYDVGNSSVLNREILPTLPDERMTSTQDGFPVFWFISLIICFIVLTAVGITFGVLLKKIRPTRVADLAQEQGGSTWRDF</sequence>
<keyword evidence="1" id="KW-0472">Membrane</keyword>
<keyword evidence="1" id="KW-0812">Transmembrane</keyword>
<protein>
    <submittedName>
        <fullName evidence="2">Uncharacterized protein</fullName>
    </submittedName>
</protein>
<gene>
    <name evidence="2" type="ORF">HOLleu_01799</name>
</gene>
<accession>A0A9Q1CQF1</accession>
<evidence type="ECO:0000313" key="3">
    <source>
        <dbReference type="Proteomes" id="UP001152320"/>
    </source>
</evidence>
<dbReference type="EMBL" id="JAIZAY010000001">
    <property type="protein sequence ID" value="KAJ8049176.1"/>
    <property type="molecule type" value="Genomic_DNA"/>
</dbReference>
<reference evidence="2" key="1">
    <citation type="submission" date="2021-10" db="EMBL/GenBank/DDBJ databases">
        <title>Tropical sea cucumber genome reveals ecological adaptation and Cuvierian tubules defense mechanism.</title>
        <authorList>
            <person name="Chen T."/>
        </authorList>
    </citation>
    <scope>NUCLEOTIDE SEQUENCE</scope>
    <source>
        <strain evidence="2">Nanhai2018</strain>
        <tissue evidence="2">Muscle</tissue>
    </source>
</reference>
<feature type="transmembrane region" description="Helical" evidence="1">
    <location>
        <begin position="5"/>
        <end position="25"/>
    </location>
</feature>
<name>A0A9Q1CQF1_HOLLE</name>
<comment type="caution">
    <text evidence="2">The sequence shown here is derived from an EMBL/GenBank/DDBJ whole genome shotgun (WGS) entry which is preliminary data.</text>
</comment>
<evidence type="ECO:0000256" key="1">
    <source>
        <dbReference type="SAM" id="Phobius"/>
    </source>
</evidence>
<dbReference type="Proteomes" id="UP001152320">
    <property type="component" value="Chromosome 1"/>
</dbReference>
<keyword evidence="3" id="KW-1185">Reference proteome</keyword>
<dbReference type="AlphaFoldDB" id="A0A9Q1CQF1"/>
<evidence type="ECO:0000313" key="2">
    <source>
        <dbReference type="EMBL" id="KAJ8049176.1"/>
    </source>
</evidence>
<keyword evidence="1" id="KW-1133">Transmembrane helix</keyword>
<organism evidence="2 3">
    <name type="scientific">Holothuria leucospilota</name>
    <name type="common">Black long sea cucumber</name>
    <name type="synonym">Mertensiothuria leucospilota</name>
    <dbReference type="NCBI Taxonomy" id="206669"/>
    <lineage>
        <taxon>Eukaryota</taxon>
        <taxon>Metazoa</taxon>
        <taxon>Echinodermata</taxon>
        <taxon>Eleutherozoa</taxon>
        <taxon>Echinozoa</taxon>
        <taxon>Holothuroidea</taxon>
        <taxon>Aspidochirotacea</taxon>
        <taxon>Aspidochirotida</taxon>
        <taxon>Holothuriidae</taxon>
        <taxon>Holothuria</taxon>
    </lineage>
</organism>
<proteinExistence type="predicted"/>
<feature type="transmembrane region" description="Helical" evidence="1">
    <location>
        <begin position="63"/>
        <end position="87"/>
    </location>
</feature>